<organism evidence="6 7">
    <name type="scientific">Panaeolus cyanescens</name>
    <dbReference type="NCBI Taxonomy" id="181874"/>
    <lineage>
        <taxon>Eukaryota</taxon>
        <taxon>Fungi</taxon>
        <taxon>Dikarya</taxon>
        <taxon>Basidiomycota</taxon>
        <taxon>Agaricomycotina</taxon>
        <taxon>Agaricomycetes</taxon>
        <taxon>Agaricomycetidae</taxon>
        <taxon>Agaricales</taxon>
        <taxon>Agaricineae</taxon>
        <taxon>Galeropsidaceae</taxon>
        <taxon>Panaeolus</taxon>
    </lineage>
</organism>
<keyword evidence="3" id="KW-1015">Disulfide bond</keyword>
<evidence type="ECO:0000256" key="4">
    <source>
        <dbReference type="ARBA" id="ARBA00023284"/>
    </source>
</evidence>
<dbReference type="EMBL" id="NHTK01006045">
    <property type="protein sequence ID" value="PPQ66340.1"/>
    <property type="molecule type" value="Genomic_DNA"/>
</dbReference>
<dbReference type="InterPro" id="IPR011899">
    <property type="entry name" value="Glutaredoxin_euk/vir"/>
</dbReference>
<evidence type="ECO:0000313" key="6">
    <source>
        <dbReference type="EMBL" id="PPQ66340.1"/>
    </source>
</evidence>
<dbReference type="PANTHER" id="PTHR45694:SF18">
    <property type="entry name" value="GLUTAREDOXIN-1-RELATED"/>
    <property type="match status" value="1"/>
</dbReference>
<evidence type="ECO:0000256" key="2">
    <source>
        <dbReference type="ARBA" id="ARBA00022982"/>
    </source>
</evidence>
<dbReference type="CDD" id="cd03419">
    <property type="entry name" value="GRX_GRXh_1_2_like"/>
    <property type="match status" value="1"/>
</dbReference>
<keyword evidence="1" id="KW-0813">Transport</keyword>
<dbReference type="InParanoid" id="A0A409VJB7"/>
<protein>
    <recommendedName>
        <fullName evidence="5">Glutaredoxin domain-containing protein</fullName>
    </recommendedName>
</protein>
<evidence type="ECO:0000256" key="3">
    <source>
        <dbReference type="ARBA" id="ARBA00023157"/>
    </source>
</evidence>
<dbReference type="OrthoDB" id="418495at2759"/>
<dbReference type="InterPro" id="IPR011767">
    <property type="entry name" value="GLR_AS"/>
</dbReference>
<evidence type="ECO:0000256" key="1">
    <source>
        <dbReference type="ARBA" id="ARBA00022448"/>
    </source>
</evidence>
<gene>
    <name evidence="6" type="ORF">CVT24_007177</name>
</gene>
<dbReference type="InterPro" id="IPR036249">
    <property type="entry name" value="Thioredoxin-like_sf"/>
</dbReference>
<dbReference type="STRING" id="181874.A0A409VJB7"/>
<evidence type="ECO:0000313" key="7">
    <source>
        <dbReference type="Proteomes" id="UP000284842"/>
    </source>
</evidence>
<dbReference type="GO" id="GO:0015038">
    <property type="term" value="F:glutathione disulfide oxidoreductase activity"/>
    <property type="evidence" value="ECO:0007669"/>
    <property type="project" value="TreeGrafter"/>
</dbReference>
<dbReference type="PRINTS" id="PR00160">
    <property type="entry name" value="GLUTAREDOXIN"/>
</dbReference>
<comment type="caution">
    <text evidence="6">The sequence shown here is derived from an EMBL/GenBank/DDBJ whole genome shotgun (WGS) entry which is preliminary data.</text>
</comment>
<dbReference type="InterPro" id="IPR017937">
    <property type="entry name" value="Thioredoxin_CS"/>
</dbReference>
<dbReference type="FunCoup" id="A0A409VJB7">
    <property type="interactions" value="257"/>
</dbReference>
<dbReference type="PROSITE" id="PS00195">
    <property type="entry name" value="GLUTAREDOXIN_1"/>
    <property type="match status" value="1"/>
</dbReference>
<dbReference type="PROSITE" id="PS00194">
    <property type="entry name" value="THIOREDOXIN_1"/>
    <property type="match status" value="1"/>
</dbReference>
<dbReference type="InterPro" id="IPR014025">
    <property type="entry name" value="Glutaredoxin_subgr"/>
</dbReference>
<accession>A0A409VJB7</accession>
<dbReference type="GO" id="GO:0005634">
    <property type="term" value="C:nucleus"/>
    <property type="evidence" value="ECO:0007669"/>
    <property type="project" value="TreeGrafter"/>
</dbReference>
<evidence type="ECO:0000259" key="5">
    <source>
        <dbReference type="Pfam" id="PF00462"/>
    </source>
</evidence>
<dbReference type="SUPFAM" id="SSF52833">
    <property type="entry name" value="Thioredoxin-like"/>
    <property type="match status" value="1"/>
</dbReference>
<feature type="domain" description="Glutaredoxin" evidence="5">
    <location>
        <begin position="16"/>
        <end position="80"/>
    </location>
</feature>
<dbReference type="GO" id="GO:0034599">
    <property type="term" value="P:cellular response to oxidative stress"/>
    <property type="evidence" value="ECO:0007669"/>
    <property type="project" value="TreeGrafter"/>
</dbReference>
<name>A0A409VJB7_9AGAR</name>
<dbReference type="NCBIfam" id="TIGR02180">
    <property type="entry name" value="GRX_euk"/>
    <property type="match status" value="1"/>
</dbReference>
<keyword evidence="2" id="KW-0249">Electron transport</keyword>
<dbReference type="Gene3D" id="3.40.30.10">
    <property type="entry name" value="Glutaredoxin"/>
    <property type="match status" value="1"/>
</dbReference>
<keyword evidence="4" id="KW-0676">Redox-active center</keyword>
<dbReference type="PROSITE" id="PS51354">
    <property type="entry name" value="GLUTAREDOXIN_2"/>
    <property type="match status" value="1"/>
</dbReference>
<dbReference type="AlphaFoldDB" id="A0A409VJB7"/>
<proteinExistence type="predicted"/>
<dbReference type="InterPro" id="IPR002109">
    <property type="entry name" value="Glutaredoxin"/>
</dbReference>
<keyword evidence="7" id="KW-1185">Reference proteome</keyword>
<sequence length="101" mass="11630">MSVKQIVEDNISSNKITVFSKSWCPYCKKVKTLLKTEFPEVEAKILELDEMEDGSAIQEYLYQKTNQRTVPNVFFGEKHIGGASHITFNIMKGLLKFLNRL</sequence>
<dbReference type="Proteomes" id="UP000284842">
    <property type="component" value="Unassembled WGS sequence"/>
</dbReference>
<dbReference type="GO" id="GO:0005737">
    <property type="term" value="C:cytoplasm"/>
    <property type="evidence" value="ECO:0007669"/>
    <property type="project" value="TreeGrafter"/>
</dbReference>
<dbReference type="PANTHER" id="PTHR45694">
    <property type="entry name" value="GLUTAREDOXIN 2"/>
    <property type="match status" value="1"/>
</dbReference>
<dbReference type="Pfam" id="PF00462">
    <property type="entry name" value="Glutaredoxin"/>
    <property type="match status" value="1"/>
</dbReference>
<reference evidence="6 7" key="1">
    <citation type="journal article" date="2018" name="Evol. Lett.">
        <title>Horizontal gene cluster transfer increased hallucinogenic mushroom diversity.</title>
        <authorList>
            <person name="Reynolds H.T."/>
            <person name="Vijayakumar V."/>
            <person name="Gluck-Thaler E."/>
            <person name="Korotkin H.B."/>
            <person name="Matheny P.B."/>
            <person name="Slot J.C."/>
        </authorList>
    </citation>
    <scope>NUCLEOTIDE SEQUENCE [LARGE SCALE GENOMIC DNA]</scope>
    <source>
        <strain evidence="6 7">2629</strain>
    </source>
</reference>